<reference evidence="1" key="1">
    <citation type="submission" date="2021-06" db="EMBL/GenBank/DDBJ databases">
        <authorList>
            <person name="Hodson N. C."/>
            <person name="Mongue J. A."/>
            <person name="Jaron S. K."/>
        </authorList>
    </citation>
    <scope>NUCLEOTIDE SEQUENCE</scope>
</reference>
<feature type="non-terminal residue" evidence="1">
    <location>
        <position position="563"/>
    </location>
</feature>
<evidence type="ECO:0000313" key="1">
    <source>
        <dbReference type="EMBL" id="CAG7728139.1"/>
    </source>
</evidence>
<organism evidence="1 2">
    <name type="scientific">Allacma fusca</name>
    <dbReference type="NCBI Taxonomy" id="39272"/>
    <lineage>
        <taxon>Eukaryota</taxon>
        <taxon>Metazoa</taxon>
        <taxon>Ecdysozoa</taxon>
        <taxon>Arthropoda</taxon>
        <taxon>Hexapoda</taxon>
        <taxon>Collembola</taxon>
        <taxon>Symphypleona</taxon>
        <taxon>Sminthuridae</taxon>
        <taxon>Allacma</taxon>
    </lineage>
</organism>
<sequence length="563" mass="63056">SGVCLNCLRKGHVAVQCESTNCKRCNKRHHTLLHREDIKTDAKQGPVSAFTTKSSSVSNVLLGTAVIRVMDNVGNLHDCRALLDSGSQASFVSTSCANRLNLPRTEAPTEVSGLAATGVAYASHSIVLCVTSRVYAGSQVNFDAFIVPKVTSDLPINHGTADGWSHTQGLKLADPEYYRPRGIDILIGANILNKVMKPAIIHGKDGTPSAQDTLFGWALYGPASVPTAPKVVSLINVTPLNDIDATLRKFWEIESIATKRVFTPEEEQFVAHFNQTTVRLDDGSYQVSLPFKNKEKALGESKQHALRRFYQVENRLNRNPHLKEQYVNFMHEYIQLGHMSLIPQSQLNINSDSSYYLPHHPVLKESSSTTKLRVVFDASSSTSTNVSLNDKLMVGPIVQNDLFTILVRWRYYLVPLCADIKMMYRNIWIHEDDWTFLRIFWREKATLPIQEYWLKTVTYGTSAAPSQAVLVLQDIAERYKVSHPLASEALQRDFYMDDCMTGANTVEEALELQQQLLAVLKLCNFTLRKWSSSVPAILEAVPEDFRETQLPLTLDQDGTVKTL</sequence>
<keyword evidence="2" id="KW-1185">Reference proteome</keyword>
<dbReference type="AlphaFoldDB" id="A0A8J2K1K4"/>
<feature type="non-terminal residue" evidence="1">
    <location>
        <position position="1"/>
    </location>
</feature>
<dbReference type="PANTHER" id="PTHR47331:SF1">
    <property type="entry name" value="GAG-LIKE PROTEIN"/>
    <property type="match status" value="1"/>
</dbReference>
<proteinExistence type="predicted"/>
<dbReference type="Proteomes" id="UP000708208">
    <property type="component" value="Unassembled WGS sequence"/>
</dbReference>
<evidence type="ECO:0008006" key="3">
    <source>
        <dbReference type="Google" id="ProtNLM"/>
    </source>
</evidence>
<protein>
    <recommendedName>
        <fullName evidence="3">Peptidase A2 domain-containing protein</fullName>
    </recommendedName>
</protein>
<dbReference type="EMBL" id="CAJVCH010159097">
    <property type="protein sequence ID" value="CAG7728139.1"/>
    <property type="molecule type" value="Genomic_DNA"/>
</dbReference>
<dbReference type="CDD" id="cd00303">
    <property type="entry name" value="retropepsin_like"/>
    <property type="match status" value="1"/>
</dbReference>
<dbReference type="OrthoDB" id="5920040at2759"/>
<evidence type="ECO:0000313" key="2">
    <source>
        <dbReference type="Proteomes" id="UP000708208"/>
    </source>
</evidence>
<dbReference type="PANTHER" id="PTHR47331">
    <property type="entry name" value="PHD-TYPE DOMAIN-CONTAINING PROTEIN"/>
    <property type="match status" value="1"/>
</dbReference>
<comment type="caution">
    <text evidence="1">The sequence shown here is derived from an EMBL/GenBank/DDBJ whole genome shotgun (WGS) entry which is preliminary data.</text>
</comment>
<name>A0A8J2K1K4_9HEXA</name>
<gene>
    <name evidence="1" type="ORF">AFUS01_LOCUS16943</name>
</gene>
<accession>A0A8J2K1K4</accession>